<dbReference type="Proteomes" id="UP000225772">
    <property type="component" value="Segment"/>
</dbReference>
<evidence type="ECO:0000313" key="1">
    <source>
        <dbReference type="EMBL" id="APU01287.1"/>
    </source>
</evidence>
<organism evidence="1 2">
    <name type="scientific">Aeromonas phage 51</name>
    <dbReference type="NCBI Taxonomy" id="1932901"/>
    <lineage>
        <taxon>Viruses</taxon>
        <taxon>Duplodnaviria</taxon>
        <taxon>Heunggongvirae</taxon>
        <taxon>Uroviricota</taxon>
        <taxon>Caudoviricetes</taxon>
        <taxon>Popoffvirus</taxon>
        <taxon>Popoffvirus pv56</taxon>
    </lineage>
</organism>
<evidence type="ECO:0000313" key="2">
    <source>
        <dbReference type="Proteomes" id="UP000225772"/>
    </source>
</evidence>
<proteinExistence type="predicted"/>
<reference evidence="1 2" key="1">
    <citation type="journal article" date="2017" name="Sci. Rep.">
        <title>Characterization and diversity of phages infecting Aeromonas salmonicida subsp. salmonicida.</title>
        <authorList>
            <person name="Vincent A.T."/>
            <person name="Paquet V.E."/>
            <person name="Bernatchez A."/>
            <person name="Tremblay D.M."/>
            <person name="Moineau S."/>
            <person name="Charette S.J."/>
        </authorList>
    </citation>
    <scope>NUCLEOTIDE SEQUENCE [LARGE SCALE GENOMIC DNA]</scope>
</reference>
<accession>A0A219YBF4</accession>
<name>A0A219YBF4_9CAUD</name>
<protein>
    <submittedName>
        <fullName evidence="1">Uncharacterized protein</fullName>
    </submittedName>
</protein>
<dbReference type="EMBL" id="KY290953">
    <property type="protein sequence ID" value="APU01287.1"/>
    <property type="molecule type" value="Genomic_DNA"/>
</dbReference>
<sequence>MVDDMATLTGGDKLAKILADIGGKAQGSVDVGFMSGATYPDGTPVAQVAFWNEFGHGGRFPAPPRPFFRNMVNEKSSEWPKRLGDAIKHYDGDGRKALASMGEMIGGDLGSSIISTNEPALSKTTLMLRSIYGNNPQEIRARDVLAAQELVEEGFQGAGGSQAKPLVWTGHMLNSITYQVDGGATIKVKVNYGR</sequence>